<dbReference type="PANTHER" id="PTHR11733:SF240">
    <property type="entry name" value="GH14155P-RELATED"/>
    <property type="match status" value="1"/>
</dbReference>
<protein>
    <submittedName>
        <fullName evidence="4">Endothelin-converting enzyme 2</fullName>
        <ecNumber evidence="4">3.4.24.71</ecNumber>
    </submittedName>
</protein>
<feature type="domain" description="Peptidase M13 N-terminal" evidence="3">
    <location>
        <begin position="117"/>
        <end position="153"/>
    </location>
</feature>
<dbReference type="Gene3D" id="3.40.390.10">
    <property type="entry name" value="Collagenase (Catalytic Domain)"/>
    <property type="match status" value="1"/>
</dbReference>
<name>A0A9X0A7E5_9CNID</name>
<dbReference type="OrthoDB" id="6475849at2759"/>
<dbReference type="PROSITE" id="PS51885">
    <property type="entry name" value="NEPRILYSIN"/>
    <property type="match status" value="1"/>
</dbReference>
<dbReference type="Proteomes" id="UP001163046">
    <property type="component" value="Unassembled WGS sequence"/>
</dbReference>
<evidence type="ECO:0000256" key="1">
    <source>
        <dbReference type="SAM" id="MobiDB-lite"/>
    </source>
</evidence>
<feature type="region of interest" description="Disordered" evidence="1">
    <location>
        <begin position="1"/>
        <end position="22"/>
    </location>
</feature>
<dbReference type="AlphaFoldDB" id="A0A9X0A7E5"/>
<dbReference type="InterPro" id="IPR024079">
    <property type="entry name" value="MetalloPept_cat_dom_sf"/>
</dbReference>
<gene>
    <name evidence="4" type="primary">ECE2_1</name>
    <name evidence="4" type="ORF">OS493_000481</name>
</gene>
<keyword evidence="2" id="KW-0812">Transmembrane</keyword>
<evidence type="ECO:0000259" key="3">
    <source>
        <dbReference type="Pfam" id="PF05649"/>
    </source>
</evidence>
<dbReference type="GO" id="GO:0004222">
    <property type="term" value="F:metalloendopeptidase activity"/>
    <property type="evidence" value="ECO:0007669"/>
    <property type="project" value="UniProtKB-EC"/>
</dbReference>
<organism evidence="4 5">
    <name type="scientific">Desmophyllum pertusum</name>
    <dbReference type="NCBI Taxonomy" id="174260"/>
    <lineage>
        <taxon>Eukaryota</taxon>
        <taxon>Metazoa</taxon>
        <taxon>Cnidaria</taxon>
        <taxon>Anthozoa</taxon>
        <taxon>Hexacorallia</taxon>
        <taxon>Scleractinia</taxon>
        <taxon>Caryophylliina</taxon>
        <taxon>Caryophylliidae</taxon>
        <taxon>Desmophyllum</taxon>
    </lineage>
</organism>
<keyword evidence="4" id="KW-0378">Hydrolase</keyword>
<evidence type="ECO:0000313" key="5">
    <source>
        <dbReference type="Proteomes" id="UP001163046"/>
    </source>
</evidence>
<proteinExistence type="predicted"/>
<dbReference type="InterPro" id="IPR000718">
    <property type="entry name" value="Peptidase_M13"/>
</dbReference>
<keyword evidence="5" id="KW-1185">Reference proteome</keyword>
<dbReference type="Pfam" id="PF05649">
    <property type="entry name" value="Peptidase_M13_N"/>
    <property type="match status" value="1"/>
</dbReference>
<dbReference type="InterPro" id="IPR008753">
    <property type="entry name" value="Peptidase_M13_N"/>
</dbReference>
<dbReference type="SUPFAM" id="SSF55486">
    <property type="entry name" value="Metalloproteases ('zincins'), catalytic domain"/>
    <property type="match status" value="1"/>
</dbReference>
<dbReference type="EMBL" id="MU825396">
    <property type="protein sequence ID" value="KAJ7394660.1"/>
    <property type="molecule type" value="Genomic_DNA"/>
</dbReference>
<keyword evidence="2" id="KW-1133">Transmembrane helix</keyword>
<dbReference type="GO" id="GO:0005886">
    <property type="term" value="C:plasma membrane"/>
    <property type="evidence" value="ECO:0007669"/>
    <property type="project" value="TreeGrafter"/>
</dbReference>
<dbReference type="PANTHER" id="PTHR11733">
    <property type="entry name" value="ZINC METALLOPROTEASE FAMILY M13 NEPRILYSIN-RELATED"/>
    <property type="match status" value="1"/>
</dbReference>
<evidence type="ECO:0000313" key="4">
    <source>
        <dbReference type="EMBL" id="KAJ7394660.1"/>
    </source>
</evidence>
<feature type="transmembrane region" description="Helical" evidence="2">
    <location>
        <begin position="50"/>
        <end position="72"/>
    </location>
</feature>
<comment type="caution">
    <text evidence="4">The sequence shown here is derived from an EMBL/GenBank/DDBJ whole genome shotgun (WGS) entry which is preliminary data.</text>
</comment>
<accession>A0A9X0A7E5</accession>
<keyword evidence="2" id="KW-0472">Membrane</keyword>
<dbReference type="GO" id="GO:0016485">
    <property type="term" value="P:protein processing"/>
    <property type="evidence" value="ECO:0007669"/>
    <property type="project" value="TreeGrafter"/>
</dbReference>
<reference evidence="4" key="1">
    <citation type="submission" date="2023-01" db="EMBL/GenBank/DDBJ databases">
        <title>Genome assembly of the deep-sea coral Lophelia pertusa.</title>
        <authorList>
            <person name="Herrera S."/>
            <person name="Cordes E."/>
        </authorList>
    </citation>
    <scope>NUCLEOTIDE SEQUENCE</scope>
    <source>
        <strain evidence="4">USNM1676648</strain>
        <tissue evidence="4">Polyp</tissue>
    </source>
</reference>
<dbReference type="EC" id="3.4.24.71" evidence="4"/>
<evidence type="ECO:0000256" key="2">
    <source>
        <dbReference type="SAM" id="Phobius"/>
    </source>
</evidence>
<sequence length="178" mass="20526">MELVKNSSVPGDRTSLRDVQSSPVSEKLLITTQPQKDGNAKKQLTKREKLLVGFIAFLLFMFVLLAVVFGFLHAQQARQAHPNSQIKEQRYQYPCVTKECVLTSTDLLNYLDPGIDPCEDFYEYACGGWIKKNPLPNQKEEWNQFTKLEEKVISSSARSYKQKRRKLSILSLRHFRKG</sequence>